<dbReference type="STRING" id="37653.A0A0L8GF11"/>
<dbReference type="Gene3D" id="1.20.890.10">
    <property type="entry name" value="cAMP-dependent protein kinase regulatory subunit, dimerization-anchoring domain"/>
    <property type="match status" value="1"/>
</dbReference>
<dbReference type="OMA" id="DCIRRGW"/>
<dbReference type="EMBL" id="KQ422062">
    <property type="protein sequence ID" value="KOF75591.1"/>
    <property type="molecule type" value="Genomic_DNA"/>
</dbReference>
<dbReference type="CDD" id="cd22979">
    <property type="entry name" value="DD_AK8"/>
    <property type="match status" value="1"/>
</dbReference>
<dbReference type="KEGG" id="obi:106877265"/>
<reference evidence="5" key="1">
    <citation type="submission" date="2015-07" db="EMBL/GenBank/DDBJ databases">
        <title>MeaNS - Measles Nucleotide Surveillance Program.</title>
        <authorList>
            <person name="Tran T."/>
            <person name="Druce J."/>
        </authorList>
    </citation>
    <scope>NUCLEOTIDE SEQUENCE</scope>
    <source>
        <strain evidence="5">UCB-OBI-ISO-001</strain>
        <tissue evidence="5">Gonad</tissue>
    </source>
</reference>
<dbReference type="PANTHER" id="PTHR23359">
    <property type="entry name" value="NUCLEOTIDE KINASE"/>
    <property type="match status" value="1"/>
</dbReference>
<dbReference type="SUPFAM" id="SSF52540">
    <property type="entry name" value="P-loop containing nucleoside triphosphate hydrolases"/>
    <property type="match status" value="2"/>
</dbReference>
<accession>A0A0L8GF11</accession>
<dbReference type="CDD" id="cd01428">
    <property type="entry name" value="ADK"/>
    <property type="match status" value="2"/>
</dbReference>
<dbReference type="PRINTS" id="PR00094">
    <property type="entry name" value="ADENYLTKNASE"/>
</dbReference>
<keyword evidence="3 4" id="KW-0418">Kinase</keyword>
<dbReference type="OrthoDB" id="522106at2759"/>
<dbReference type="Pfam" id="PF00406">
    <property type="entry name" value="ADK"/>
    <property type="match status" value="1"/>
</dbReference>
<dbReference type="GO" id="GO:0006139">
    <property type="term" value="P:nucleobase-containing compound metabolic process"/>
    <property type="evidence" value="ECO:0007669"/>
    <property type="project" value="InterPro"/>
</dbReference>
<keyword evidence="2" id="KW-0547">Nucleotide-binding</keyword>
<dbReference type="InterPro" id="IPR027417">
    <property type="entry name" value="P-loop_NTPase"/>
</dbReference>
<dbReference type="GO" id="GO:0005524">
    <property type="term" value="F:ATP binding"/>
    <property type="evidence" value="ECO:0007669"/>
    <property type="project" value="InterPro"/>
</dbReference>
<protein>
    <recommendedName>
        <fullName evidence="6">Nucleoside-diphosphate kinase</fullName>
    </recommendedName>
</protein>
<organism evidence="5">
    <name type="scientific">Octopus bimaculoides</name>
    <name type="common">California two-spotted octopus</name>
    <dbReference type="NCBI Taxonomy" id="37653"/>
    <lineage>
        <taxon>Eukaryota</taxon>
        <taxon>Metazoa</taxon>
        <taxon>Spiralia</taxon>
        <taxon>Lophotrochozoa</taxon>
        <taxon>Mollusca</taxon>
        <taxon>Cephalopoda</taxon>
        <taxon>Coleoidea</taxon>
        <taxon>Octopodiformes</taxon>
        <taxon>Octopoda</taxon>
        <taxon>Incirrata</taxon>
        <taxon>Octopodidae</taxon>
        <taxon>Octopus</taxon>
    </lineage>
</organism>
<evidence type="ECO:0000256" key="1">
    <source>
        <dbReference type="ARBA" id="ARBA00022679"/>
    </source>
</evidence>
<sequence length="480" mass="54652">MDATMRPMSLPPEFTNYAEEHQLFELMKFLIEQLLLKKPEDPIEFLIDILLLRLKEVIKVIIFGPPASGKTTLAKMICEKLDLVYLCEDRLLIKTSSNLLNEAREHQAANNPIPADLWLRMLWEETERGKCKANGWVFEGVFSTREAIAKMQQQGVHPTHCIFLVALESILVERAVGKRIDRRNGDIYHMTFDWPLSADVKANLVEAPGCTESEIIQKYLAYEYALPGLIQRFKKNYKTINADQPKGDILSKVLCFLSHKPQSMAPHTPRVILLGAFGSGKKTQAHLLAKRFQLVNVSCSQLIKQAVTNETSTGQIAKSYLDQGLSLPDGIVITIVKERLTQLDCMTCGWVLHGFPRNVYQAQDLDDAGLFPTRVFFLDVSLDSILERLTPLRTDLVTGQQHHLHFNPPQTLAMMDHLRANPRHMEKTVTEKVSRFHAQEDELSIYYTEKASHLNADQDYYTVFETIMSMIINPVAVNFD</sequence>
<evidence type="ECO:0008006" key="6">
    <source>
        <dbReference type="Google" id="ProtNLM"/>
    </source>
</evidence>
<comment type="similarity">
    <text evidence="4">Belongs to the adenylate kinase family.</text>
</comment>
<dbReference type="EMBL" id="KQ422062">
    <property type="protein sequence ID" value="KOF75590.1"/>
    <property type="molecule type" value="Genomic_DNA"/>
</dbReference>
<dbReference type="Gene3D" id="3.40.50.300">
    <property type="entry name" value="P-loop containing nucleotide triphosphate hydrolases"/>
    <property type="match status" value="2"/>
</dbReference>
<dbReference type="AlphaFoldDB" id="A0A0L8GF11"/>
<evidence type="ECO:0000256" key="4">
    <source>
        <dbReference type="RuleBase" id="RU003330"/>
    </source>
</evidence>
<proteinExistence type="inferred from homology"/>
<dbReference type="SUPFAM" id="SSF47391">
    <property type="entry name" value="Dimerization-anchoring domain of cAMP-dependent PK regulatory subunit"/>
    <property type="match status" value="1"/>
</dbReference>
<evidence type="ECO:0000256" key="3">
    <source>
        <dbReference type="ARBA" id="ARBA00022777"/>
    </source>
</evidence>
<dbReference type="InterPro" id="IPR000850">
    <property type="entry name" value="Adenylat/UMP-CMP_kin"/>
</dbReference>
<gene>
    <name evidence="5" type="ORF">OCBIM_22034504mg</name>
</gene>
<dbReference type="GO" id="GO:0019205">
    <property type="term" value="F:nucleobase-containing compound kinase activity"/>
    <property type="evidence" value="ECO:0007669"/>
    <property type="project" value="InterPro"/>
</dbReference>
<evidence type="ECO:0000256" key="2">
    <source>
        <dbReference type="ARBA" id="ARBA00022741"/>
    </source>
</evidence>
<dbReference type="Pfam" id="PF13207">
    <property type="entry name" value="AAA_17"/>
    <property type="match status" value="1"/>
</dbReference>
<evidence type="ECO:0000313" key="5">
    <source>
        <dbReference type="EMBL" id="KOF75591.1"/>
    </source>
</evidence>
<keyword evidence="1 4" id="KW-0808">Transferase</keyword>
<name>A0A0L8GF11_OCTBM</name>